<dbReference type="Proteomes" id="UP000198440">
    <property type="component" value="Unassembled WGS sequence"/>
</dbReference>
<dbReference type="Gene3D" id="1.25.40.10">
    <property type="entry name" value="Tetratricopeptide repeat domain"/>
    <property type="match status" value="1"/>
</dbReference>
<keyword evidence="1" id="KW-0201">Cytochrome c-type biogenesis</keyword>
<evidence type="ECO:0000256" key="1">
    <source>
        <dbReference type="ARBA" id="ARBA00022748"/>
    </source>
</evidence>
<keyword evidence="2" id="KW-0812">Transmembrane</keyword>
<dbReference type="AlphaFoldDB" id="A0A239H4M5"/>
<dbReference type="InterPro" id="IPR017560">
    <property type="entry name" value="Cyt_c_biogenesis_CcmI"/>
</dbReference>
<evidence type="ECO:0000256" key="2">
    <source>
        <dbReference type="SAM" id="Phobius"/>
    </source>
</evidence>
<dbReference type="EMBL" id="FZON01000031">
    <property type="protein sequence ID" value="SNS76369.1"/>
    <property type="molecule type" value="Genomic_DNA"/>
</dbReference>
<sequence length="410" mass="43549">MTLFWIVTGAAAVLAAAALVLALLRGRRATGPSEAYDLDVYRDQLKEVDADAARGKISPEEAERLRVEISRRLLGADAKMQTVGTKADQPRALGYVLAAAITVLVVGGGFGLYTWIGAPGYGDAPLKTRLARAEEALKSRTSQEAMEARMPPGAAPDASAEYMQLVERLRSAVAQRPEEMQGHVLLARSEAALGNFVAAYTAQAQIIKLKGDAATAQDYTNLADMMILAAGGYVSPQAQMVLEQALSRDPDNGVARYYGGLMMAQVGRPDVGYRMWNKLLGESSVGDPWVEPITNQIQDLAFLAGEQNFQMPELKGAAPGPSQADVAAAADMTPEERQEMIRGMVGQLSDRLAEQGGPVEDWARLISSLGILGDTEKAGAIYAEAQTVFGDSPKALALLQGAAQRAGIAD</sequence>
<accession>A0A239H4M5</accession>
<proteinExistence type="predicted"/>
<keyword evidence="2" id="KW-0472">Membrane</keyword>
<dbReference type="GO" id="GO:0017004">
    <property type="term" value="P:cytochrome complex assembly"/>
    <property type="evidence" value="ECO:0007669"/>
    <property type="project" value="UniProtKB-KW"/>
</dbReference>
<dbReference type="SUPFAM" id="SSF48452">
    <property type="entry name" value="TPR-like"/>
    <property type="match status" value="1"/>
</dbReference>
<keyword evidence="2" id="KW-1133">Transmembrane helix</keyword>
<name>A0A239H4M5_9RHOB</name>
<protein>
    <submittedName>
        <fullName evidence="3">Cytochrome c-type biogenesis protein CcmH</fullName>
    </submittedName>
</protein>
<dbReference type="RefSeq" id="WP_089278744.1">
    <property type="nucleotide sequence ID" value="NZ_FZON01000031.1"/>
</dbReference>
<organism evidence="3 4">
    <name type="scientific">Antarctobacter heliothermus</name>
    <dbReference type="NCBI Taxonomy" id="74033"/>
    <lineage>
        <taxon>Bacteria</taxon>
        <taxon>Pseudomonadati</taxon>
        <taxon>Pseudomonadota</taxon>
        <taxon>Alphaproteobacteria</taxon>
        <taxon>Rhodobacterales</taxon>
        <taxon>Roseobacteraceae</taxon>
        <taxon>Antarctobacter</taxon>
    </lineage>
</organism>
<feature type="transmembrane region" description="Helical" evidence="2">
    <location>
        <begin position="6"/>
        <end position="24"/>
    </location>
</feature>
<feature type="transmembrane region" description="Helical" evidence="2">
    <location>
        <begin position="92"/>
        <end position="116"/>
    </location>
</feature>
<reference evidence="3 4" key="1">
    <citation type="submission" date="2017-06" db="EMBL/GenBank/DDBJ databases">
        <authorList>
            <person name="Kim H.J."/>
            <person name="Triplett B.A."/>
        </authorList>
    </citation>
    <scope>NUCLEOTIDE SEQUENCE [LARGE SCALE GENOMIC DNA]</scope>
    <source>
        <strain evidence="3 4">DSM 11445</strain>
    </source>
</reference>
<dbReference type="InterPro" id="IPR011990">
    <property type="entry name" value="TPR-like_helical_dom_sf"/>
</dbReference>
<dbReference type="NCBIfam" id="TIGR03142">
    <property type="entry name" value="cytochro_ccmI"/>
    <property type="match status" value="1"/>
</dbReference>
<evidence type="ECO:0000313" key="3">
    <source>
        <dbReference type="EMBL" id="SNS76369.1"/>
    </source>
</evidence>
<evidence type="ECO:0000313" key="4">
    <source>
        <dbReference type="Proteomes" id="UP000198440"/>
    </source>
</evidence>
<dbReference type="OrthoDB" id="9815847at2"/>
<gene>
    <name evidence="3" type="ORF">SAMN04488078_103110</name>
</gene>